<sequence length="93" mass="10073">MEEGAPSPAGENNDVYAAQQQIIIDVLESHGGAAIGVIQQALKRELTDRQVPSPPPQWIEMVAEEISRDRLYVVANGLVPRDQFSNPSAAHPS</sequence>
<gene>
    <name evidence="1" type="ORF">JOE57_002038</name>
</gene>
<dbReference type="Proteomes" id="UP000704762">
    <property type="component" value="Unassembled WGS sequence"/>
</dbReference>
<evidence type="ECO:0000313" key="2">
    <source>
        <dbReference type="Proteomes" id="UP000704762"/>
    </source>
</evidence>
<comment type="caution">
    <text evidence="1">The sequence shown here is derived from an EMBL/GenBank/DDBJ whole genome shotgun (WGS) entry which is preliminary data.</text>
</comment>
<name>A0ABS2RKV1_9ACTN</name>
<protein>
    <submittedName>
        <fullName evidence="1">Uncharacterized protein</fullName>
    </submittedName>
</protein>
<organism evidence="1 2">
    <name type="scientific">Microlunatus panaciterrae</name>
    <dbReference type="NCBI Taxonomy" id="400768"/>
    <lineage>
        <taxon>Bacteria</taxon>
        <taxon>Bacillati</taxon>
        <taxon>Actinomycetota</taxon>
        <taxon>Actinomycetes</taxon>
        <taxon>Propionibacteriales</taxon>
        <taxon>Propionibacteriaceae</taxon>
        <taxon>Microlunatus</taxon>
    </lineage>
</organism>
<proteinExistence type="predicted"/>
<dbReference type="EMBL" id="JAFBCF010000001">
    <property type="protein sequence ID" value="MBM7799117.1"/>
    <property type="molecule type" value="Genomic_DNA"/>
</dbReference>
<reference evidence="1 2" key="1">
    <citation type="submission" date="2021-01" db="EMBL/GenBank/DDBJ databases">
        <title>Sequencing the genomes of 1000 actinobacteria strains.</title>
        <authorList>
            <person name="Klenk H.-P."/>
        </authorList>
    </citation>
    <scope>NUCLEOTIDE SEQUENCE [LARGE SCALE GENOMIC DNA]</scope>
    <source>
        <strain evidence="1 2">DSM 18662</strain>
    </source>
</reference>
<dbReference type="RefSeq" id="WP_204917663.1">
    <property type="nucleotide sequence ID" value="NZ_BAAAQP010000002.1"/>
</dbReference>
<evidence type="ECO:0000313" key="1">
    <source>
        <dbReference type="EMBL" id="MBM7799117.1"/>
    </source>
</evidence>
<accession>A0ABS2RKV1</accession>
<keyword evidence="2" id="KW-1185">Reference proteome</keyword>